<keyword evidence="2" id="KW-1185">Reference proteome</keyword>
<comment type="caution">
    <text evidence="1">The sequence shown here is derived from an EMBL/GenBank/DDBJ whole genome shotgun (WGS) entry which is preliminary data.</text>
</comment>
<proteinExistence type="predicted"/>
<evidence type="ECO:0000313" key="1">
    <source>
        <dbReference type="EMBL" id="KAB0671700.1"/>
    </source>
</evidence>
<reference evidence="1 2" key="1">
    <citation type="journal article" date="2020" name="Microorganisms">
        <title>Description of Three Novel Members in the Family Geobacteraceae, Oryzomonas japonicum gen. nov., sp. nov., Oryzomonas sagensis sp. nov., and Oryzomonas ruber sp. nov.</title>
        <authorList>
            <person name="Xu Z."/>
            <person name="Masuda Y."/>
            <person name="Hayakawa C."/>
            <person name="Ushijima N."/>
            <person name="Kawano K."/>
            <person name="Shiratori Y."/>
            <person name="Senoo K."/>
            <person name="Itoh H."/>
        </authorList>
    </citation>
    <scope>NUCLEOTIDE SEQUENCE [LARGE SCALE GENOMIC DNA]</scope>
    <source>
        <strain evidence="1 2">Red100</strain>
    </source>
</reference>
<gene>
    <name evidence="1" type="ORF">F6V30_03735</name>
</gene>
<dbReference type="Proteomes" id="UP000798046">
    <property type="component" value="Unassembled WGS sequence"/>
</dbReference>
<organism evidence="1 2">
    <name type="scientific">Oryzomonas sagensis</name>
    <dbReference type="NCBI Taxonomy" id="2603857"/>
    <lineage>
        <taxon>Bacteria</taxon>
        <taxon>Pseudomonadati</taxon>
        <taxon>Thermodesulfobacteriota</taxon>
        <taxon>Desulfuromonadia</taxon>
        <taxon>Geobacterales</taxon>
        <taxon>Geobacteraceae</taxon>
        <taxon>Oryzomonas</taxon>
    </lineage>
</organism>
<accession>A0ABQ6TRP8</accession>
<evidence type="ECO:0000313" key="2">
    <source>
        <dbReference type="Proteomes" id="UP000798046"/>
    </source>
</evidence>
<dbReference type="EMBL" id="VZRA01000001">
    <property type="protein sequence ID" value="KAB0671700.1"/>
    <property type="molecule type" value="Genomic_DNA"/>
</dbReference>
<dbReference type="RefSeq" id="WP_151155144.1">
    <property type="nucleotide sequence ID" value="NZ_VZRA01000001.1"/>
</dbReference>
<name>A0ABQ6TRP8_9BACT</name>
<protein>
    <submittedName>
        <fullName evidence="1">Uncharacterized protein</fullName>
    </submittedName>
</protein>
<sequence>MKPRCDNPDECYRCLTSPAAPRFAPRLKFIPRSILQACKVSAKLDTPSFEIQSFCNRDLEFKKLSKAAREDLKVFLEEVNSEKAIVDKYMAEQAIDEERVSYDPLEHHESHVLFKIDTELHRAFSRLNNSISSFSNTLGSTFITFKDISGYKIGYGEINYWHVSALQDAYLLRTRLFMAMDFIYALHLAESSTAIDYTEWKSKAVKKFNIKFNISSRNRLIHTRFLDARSPVLMYIVHVGDDIRERFLKDARIQQHLSDEKISWEQYVKELRTAVLSYSDFISESVRLLNILNQI</sequence>